<keyword evidence="7 10" id="KW-0472">Membrane</keyword>
<dbReference type="GO" id="GO:0005886">
    <property type="term" value="C:plasma membrane"/>
    <property type="evidence" value="ECO:0007669"/>
    <property type="project" value="UniProtKB-SubCell"/>
</dbReference>
<feature type="transmembrane region" description="Helical" evidence="10">
    <location>
        <begin position="486"/>
        <end position="509"/>
    </location>
</feature>
<evidence type="ECO:0000256" key="11">
    <source>
        <dbReference type="PIRNR" id="PIRNR002869"/>
    </source>
</evidence>
<dbReference type="RefSeq" id="WP_119059990.1">
    <property type="nucleotide sequence ID" value="NZ_QXDF01000001.1"/>
</dbReference>
<feature type="transmembrane region" description="Helical" evidence="10">
    <location>
        <begin position="316"/>
        <end position="340"/>
    </location>
</feature>
<feature type="transmembrane region" description="Helical" evidence="10">
    <location>
        <begin position="190"/>
        <end position="212"/>
    </location>
</feature>
<keyword evidence="4 10" id="KW-0133">Cell shape</keyword>
<comment type="pathway">
    <text evidence="10">Cell wall biogenesis; peptidoglycan biosynthesis.</text>
</comment>
<evidence type="ECO:0000256" key="8">
    <source>
        <dbReference type="ARBA" id="ARBA00060041"/>
    </source>
</evidence>
<feature type="transmembrane region" description="Helical" evidence="10">
    <location>
        <begin position="233"/>
        <end position="257"/>
    </location>
</feature>
<dbReference type="InterPro" id="IPR004268">
    <property type="entry name" value="MurJ"/>
</dbReference>
<evidence type="ECO:0000256" key="3">
    <source>
        <dbReference type="ARBA" id="ARBA00022692"/>
    </source>
</evidence>
<comment type="caution">
    <text evidence="12">The sequence shown here is derived from an EMBL/GenBank/DDBJ whole genome shotgun (WGS) entry which is preliminary data.</text>
</comment>
<dbReference type="CDD" id="cd13123">
    <property type="entry name" value="MATE_MurJ_like"/>
    <property type="match status" value="1"/>
</dbReference>
<dbReference type="OrthoDB" id="9816572at2"/>
<dbReference type="GO" id="GO:0009252">
    <property type="term" value="P:peptidoglycan biosynthetic process"/>
    <property type="evidence" value="ECO:0007669"/>
    <property type="project" value="UniProtKB-UniRule"/>
</dbReference>
<comment type="similarity">
    <text evidence="9 10 11">Belongs to the MurJ/MviN family.</text>
</comment>
<organism evidence="12 13">
    <name type="scientific">Dichotomicrobium thermohalophilum</name>
    <dbReference type="NCBI Taxonomy" id="933063"/>
    <lineage>
        <taxon>Bacteria</taxon>
        <taxon>Pseudomonadati</taxon>
        <taxon>Pseudomonadota</taxon>
        <taxon>Alphaproteobacteria</taxon>
        <taxon>Hyphomicrobiales</taxon>
        <taxon>Hyphomicrobiaceae</taxon>
        <taxon>Dichotomicrobium</taxon>
    </lineage>
</organism>
<name>A0A397Q1I1_9HYPH</name>
<gene>
    <name evidence="10" type="primary">murJ</name>
    <name evidence="12" type="ORF">BXY53_0082</name>
</gene>
<dbReference type="GO" id="GO:0015648">
    <property type="term" value="F:lipid-linked peptidoglycan transporter activity"/>
    <property type="evidence" value="ECO:0007669"/>
    <property type="project" value="UniProtKB-UniRule"/>
</dbReference>
<dbReference type="UniPathway" id="UPA00219"/>
<feature type="transmembrane region" description="Helical" evidence="10">
    <location>
        <begin position="352"/>
        <end position="374"/>
    </location>
</feature>
<dbReference type="InterPro" id="IPR051050">
    <property type="entry name" value="Lipid_II_flippase_MurJ/MviN"/>
</dbReference>
<dbReference type="EMBL" id="QXDF01000001">
    <property type="protein sequence ID" value="RIA55032.1"/>
    <property type="molecule type" value="Genomic_DNA"/>
</dbReference>
<evidence type="ECO:0000256" key="6">
    <source>
        <dbReference type="ARBA" id="ARBA00022989"/>
    </source>
</evidence>
<dbReference type="PRINTS" id="PR01806">
    <property type="entry name" value="VIRFACTRMVIN"/>
</dbReference>
<keyword evidence="3 10" id="KW-0812">Transmembrane</keyword>
<reference evidence="12 13" key="1">
    <citation type="submission" date="2018-08" db="EMBL/GenBank/DDBJ databases">
        <title>Genomic Encyclopedia of Archaeal and Bacterial Type Strains, Phase II (KMG-II): from individual species to whole genera.</title>
        <authorList>
            <person name="Goeker M."/>
        </authorList>
    </citation>
    <scope>NUCLEOTIDE SEQUENCE [LARGE SCALE GENOMIC DNA]</scope>
    <source>
        <strain evidence="12 13">DSM 5002</strain>
    </source>
</reference>
<keyword evidence="10 11" id="KW-0961">Cell wall biogenesis/degradation</keyword>
<evidence type="ECO:0000313" key="13">
    <source>
        <dbReference type="Proteomes" id="UP000266273"/>
    </source>
</evidence>
<dbReference type="PANTHER" id="PTHR47019:SF1">
    <property type="entry name" value="LIPID II FLIPPASE MURJ"/>
    <property type="match status" value="1"/>
</dbReference>
<proteinExistence type="inferred from homology"/>
<sequence>MRLYRSFATVGGFTIISRVLGFARDVLIAAVLGTGWVADSFFVAFRFPNLFRRLFAEGAFNSAFVPLFSKRLEGEGESAARQFAEEALAVLLFALLLFTAVAEAAMPWLMYVIAPGFSEDPEKFDLATLLTRIAFPYLLCMSLVALLSGVLNALGKFAMAAAAPIILNIVLIGVMVAALALGLGDEPASGIVLAWGVSVAGFLQLLALALAARNMGMELKLRWPRITPGVRRLVQLGIPGIIAGGITQFNILIGTIIASMQESAVSFLYYAERVYQLPLGVVGIAIGVVLLPDLSRSLRSGDDAAVSASQNRSFEFALLLTLPASVALFVVPGPIIQVLFERGAFTVADTEATALALAAFAWGLPAFVLIKVFSPAFFAREDTKTPMYYAGAGLVVNVAASLALFPFFGHVGIAIATTVSGWVNALLLLITLYTRGFFETDAALRRRGPKILLSSLIMGGVLIGVQDQLAHLFAPANGLSLQVVALAGLVGSGLIAFGLAAQLTGAASIPRLMRSLLKRQTA</sequence>
<feature type="transmembrane region" description="Helical" evidence="10">
    <location>
        <begin position="386"/>
        <end position="405"/>
    </location>
</feature>
<feature type="transmembrane region" description="Helical" evidence="10">
    <location>
        <begin position="88"/>
        <end position="114"/>
    </location>
</feature>
<evidence type="ECO:0000256" key="2">
    <source>
        <dbReference type="ARBA" id="ARBA00022475"/>
    </source>
</evidence>
<dbReference type="PIRSF" id="PIRSF002869">
    <property type="entry name" value="MviN"/>
    <property type="match status" value="1"/>
</dbReference>
<comment type="subcellular location">
    <subcellularLocation>
        <location evidence="10">Cell inner membrane</location>
        <topology evidence="10">Multi-pass membrane protein</topology>
    </subcellularLocation>
    <subcellularLocation>
        <location evidence="1">Cell membrane</location>
        <topology evidence="1">Multi-pass membrane protein</topology>
    </subcellularLocation>
</comment>
<evidence type="ECO:0000256" key="1">
    <source>
        <dbReference type="ARBA" id="ARBA00004651"/>
    </source>
</evidence>
<accession>A0A397Q1I1</accession>
<dbReference type="HAMAP" id="MF_02078">
    <property type="entry name" value="MurJ_MviN"/>
    <property type="match status" value="1"/>
</dbReference>
<dbReference type="AlphaFoldDB" id="A0A397Q1I1"/>
<dbReference type="Pfam" id="PF03023">
    <property type="entry name" value="MurJ"/>
    <property type="match status" value="1"/>
</dbReference>
<dbReference type="GO" id="GO:0008360">
    <property type="term" value="P:regulation of cell shape"/>
    <property type="evidence" value="ECO:0007669"/>
    <property type="project" value="UniProtKB-UniRule"/>
</dbReference>
<keyword evidence="10 11" id="KW-0813">Transport</keyword>
<feature type="transmembrane region" description="Helical" evidence="10">
    <location>
        <begin position="26"/>
        <end position="45"/>
    </location>
</feature>
<evidence type="ECO:0000256" key="9">
    <source>
        <dbReference type="ARBA" id="ARBA00061532"/>
    </source>
</evidence>
<feature type="transmembrane region" description="Helical" evidence="10">
    <location>
        <begin position="161"/>
        <end position="184"/>
    </location>
</feature>
<feature type="transmembrane region" description="Helical" evidence="10">
    <location>
        <begin position="277"/>
        <end position="295"/>
    </location>
</feature>
<keyword evidence="5 10" id="KW-0573">Peptidoglycan synthesis</keyword>
<evidence type="ECO:0000256" key="7">
    <source>
        <dbReference type="ARBA" id="ARBA00023136"/>
    </source>
</evidence>
<evidence type="ECO:0000256" key="4">
    <source>
        <dbReference type="ARBA" id="ARBA00022960"/>
    </source>
</evidence>
<keyword evidence="10" id="KW-0997">Cell inner membrane</keyword>
<comment type="function">
    <text evidence="8 10 11">Involved in peptidoglycan biosynthesis. Transports lipid-linked peptidoglycan precursors from the inner to the outer leaflet of the cytoplasmic membrane.</text>
</comment>
<keyword evidence="2 10" id="KW-1003">Cell membrane</keyword>
<dbReference type="NCBIfam" id="TIGR01695">
    <property type="entry name" value="murJ_mviN"/>
    <property type="match status" value="1"/>
</dbReference>
<dbReference type="Proteomes" id="UP000266273">
    <property type="component" value="Unassembled WGS sequence"/>
</dbReference>
<evidence type="ECO:0000256" key="5">
    <source>
        <dbReference type="ARBA" id="ARBA00022984"/>
    </source>
</evidence>
<evidence type="ECO:0000313" key="12">
    <source>
        <dbReference type="EMBL" id="RIA55032.1"/>
    </source>
</evidence>
<feature type="transmembrane region" description="Helical" evidence="10">
    <location>
        <begin position="411"/>
        <end position="430"/>
    </location>
</feature>
<dbReference type="GO" id="GO:0071555">
    <property type="term" value="P:cell wall organization"/>
    <property type="evidence" value="ECO:0007669"/>
    <property type="project" value="UniProtKB-UniRule"/>
</dbReference>
<protein>
    <recommendedName>
        <fullName evidence="10">Probable lipid II flippase MurJ</fullName>
    </recommendedName>
</protein>
<dbReference type="PANTHER" id="PTHR47019">
    <property type="entry name" value="LIPID II FLIPPASE MURJ"/>
    <property type="match status" value="1"/>
</dbReference>
<feature type="transmembrane region" description="Helical" evidence="10">
    <location>
        <begin position="134"/>
        <end position="154"/>
    </location>
</feature>
<keyword evidence="13" id="KW-1185">Reference proteome</keyword>
<evidence type="ECO:0000256" key="10">
    <source>
        <dbReference type="HAMAP-Rule" id="MF_02078"/>
    </source>
</evidence>
<keyword evidence="6 10" id="KW-1133">Transmembrane helix</keyword>
<feature type="transmembrane region" description="Helical" evidence="10">
    <location>
        <begin position="451"/>
        <end position="474"/>
    </location>
</feature>
<dbReference type="GO" id="GO:0034204">
    <property type="term" value="P:lipid translocation"/>
    <property type="evidence" value="ECO:0007669"/>
    <property type="project" value="TreeGrafter"/>
</dbReference>